<feature type="chain" id="PRO_5035159056" evidence="1">
    <location>
        <begin position="24"/>
        <end position="94"/>
    </location>
</feature>
<accession>A0A8J2M9J0</accession>
<keyword evidence="1" id="KW-0732">Signal</keyword>
<dbReference type="OrthoDB" id="5817207at2759"/>
<protein>
    <submittedName>
        <fullName evidence="2">Uncharacterized protein</fullName>
    </submittedName>
</protein>
<comment type="caution">
    <text evidence="2">The sequence shown here is derived from an EMBL/GenBank/DDBJ whole genome shotgun (WGS) entry which is preliminary data.</text>
</comment>
<dbReference type="Proteomes" id="UP000746747">
    <property type="component" value="Unassembled WGS sequence"/>
</dbReference>
<sequence>MRLTLTLLLTVVTFSVHFLHTFGWRFDEGLDEPITVSRDVRAKEISLPSYMKRFEHEPNEQLLRQIWLNTLHPKILRRHDLPQSLFYFPLWKER</sequence>
<organism evidence="2 3">
    <name type="scientific">Cercopithifilaria johnstoni</name>
    <dbReference type="NCBI Taxonomy" id="2874296"/>
    <lineage>
        <taxon>Eukaryota</taxon>
        <taxon>Metazoa</taxon>
        <taxon>Ecdysozoa</taxon>
        <taxon>Nematoda</taxon>
        <taxon>Chromadorea</taxon>
        <taxon>Rhabditida</taxon>
        <taxon>Spirurina</taxon>
        <taxon>Spiruromorpha</taxon>
        <taxon>Filarioidea</taxon>
        <taxon>Onchocercidae</taxon>
        <taxon>Cercopithifilaria</taxon>
    </lineage>
</organism>
<keyword evidence="3" id="KW-1185">Reference proteome</keyword>
<proteinExistence type="predicted"/>
<dbReference type="AlphaFoldDB" id="A0A8J2M9J0"/>
<evidence type="ECO:0000313" key="2">
    <source>
        <dbReference type="EMBL" id="CAG9536749.1"/>
    </source>
</evidence>
<evidence type="ECO:0000256" key="1">
    <source>
        <dbReference type="SAM" id="SignalP"/>
    </source>
</evidence>
<gene>
    <name evidence="2" type="ORF">CJOHNSTONI_LOCUS6638</name>
</gene>
<reference evidence="2" key="1">
    <citation type="submission" date="2021-09" db="EMBL/GenBank/DDBJ databases">
        <authorList>
            <consortium name="Pathogen Informatics"/>
        </authorList>
    </citation>
    <scope>NUCLEOTIDE SEQUENCE</scope>
</reference>
<feature type="signal peptide" evidence="1">
    <location>
        <begin position="1"/>
        <end position="23"/>
    </location>
</feature>
<dbReference type="EMBL" id="CAKAEH010001481">
    <property type="protein sequence ID" value="CAG9536749.1"/>
    <property type="molecule type" value="Genomic_DNA"/>
</dbReference>
<evidence type="ECO:0000313" key="3">
    <source>
        <dbReference type="Proteomes" id="UP000746747"/>
    </source>
</evidence>
<name>A0A8J2M9J0_9BILA</name>